<evidence type="ECO:0000256" key="4">
    <source>
        <dbReference type="ARBA" id="ARBA00022729"/>
    </source>
</evidence>
<evidence type="ECO:0000256" key="6">
    <source>
        <dbReference type="ARBA" id="ARBA00023237"/>
    </source>
</evidence>
<feature type="domain" description="Type II/III secretion system secretin-like" evidence="11">
    <location>
        <begin position="612"/>
        <end position="766"/>
    </location>
</feature>
<dbReference type="Gene3D" id="2.60.40.3500">
    <property type="match status" value="1"/>
</dbReference>
<comment type="caution">
    <text evidence="15">The sequence shown here is derived from an EMBL/GenBank/DDBJ whole genome shotgun (WGS) entry which is preliminary data.</text>
</comment>
<evidence type="ECO:0000256" key="9">
    <source>
        <dbReference type="SAM" id="MobiDB-lite"/>
    </source>
</evidence>
<comment type="similarity">
    <text evidence="7">Belongs to the bacterial secretin family.</text>
</comment>
<evidence type="ECO:0000313" key="16">
    <source>
        <dbReference type="Proteomes" id="UP000525298"/>
    </source>
</evidence>
<evidence type="ECO:0000256" key="5">
    <source>
        <dbReference type="ARBA" id="ARBA00023136"/>
    </source>
</evidence>
<feature type="domain" description="AMIN" evidence="13">
    <location>
        <begin position="58"/>
        <end position="144"/>
    </location>
</feature>
<feature type="compositionally biased region" description="Basic and acidic residues" evidence="9">
    <location>
        <begin position="180"/>
        <end position="199"/>
    </location>
</feature>
<evidence type="ECO:0000256" key="3">
    <source>
        <dbReference type="ARBA" id="ARBA00022692"/>
    </source>
</evidence>
<dbReference type="Pfam" id="PF21305">
    <property type="entry name" value="type_II_gspD_N0"/>
    <property type="match status" value="1"/>
</dbReference>
<feature type="region of interest" description="Disordered" evidence="9">
    <location>
        <begin position="147"/>
        <end position="199"/>
    </location>
</feature>
<evidence type="ECO:0000256" key="8">
    <source>
        <dbReference type="RuleBase" id="RU004004"/>
    </source>
</evidence>
<reference evidence="15 16" key="1">
    <citation type="submission" date="2020-07" db="EMBL/GenBank/DDBJ databases">
        <title>Genomic Encyclopedia of Type Strains, Phase IV (KMG-IV): sequencing the most valuable type-strain genomes for metagenomic binning, comparative biology and taxonomic classification.</title>
        <authorList>
            <person name="Goeker M."/>
        </authorList>
    </citation>
    <scope>NUCLEOTIDE SEQUENCE [LARGE SCALE GENOMIC DNA]</scope>
    <source>
        <strain evidence="15 16">DSM 17721</strain>
    </source>
</reference>
<dbReference type="Pfam" id="PF00263">
    <property type="entry name" value="Secretin"/>
    <property type="match status" value="1"/>
</dbReference>
<evidence type="ECO:0000256" key="10">
    <source>
        <dbReference type="SAM" id="SignalP"/>
    </source>
</evidence>
<dbReference type="InterPro" id="IPR001775">
    <property type="entry name" value="GspD/PilQ"/>
</dbReference>
<evidence type="ECO:0000256" key="7">
    <source>
        <dbReference type="RuleBase" id="RU004003"/>
    </source>
</evidence>
<keyword evidence="4 10" id="KW-0732">Signal</keyword>
<dbReference type="PANTHER" id="PTHR30604">
    <property type="entry name" value="PROTEIN TRANSPORT PROTEIN HOFQ"/>
    <property type="match status" value="1"/>
</dbReference>
<evidence type="ECO:0000259" key="14">
    <source>
        <dbReference type="Pfam" id="PF21305"/>
    </source>
</evidence>
<evidence type="ECO:0000256" key="1">
    <source>
        <dbReference type="ARBA" id="ARBA00004370"/>
    </source>
</evidence>
<dbReference type="InterPro" id="IPR051808">
    <property type="entry name" value="Type_IV_pilus_biogenesis"/>
</dbReference>
<dbReference type="Proteomes" id="UP000525298">
    <property type="component" value="Unassembled WGS sequence"/>
</dbReference>
<evidence type="ECO:0000259" key="12">
    <source>
        <dbReference type="Pfam" id="PF03958"/>
    </source>
</evidence>
<gene>
    <name evidence="15" type="ORF">HNR65_000220</name>
</gene>
<dbReference type="PROSITE" id="PS51257">
    <property type="entry name" value="PROKAR_LIPOPROTEIN"/>
    <property type="match status" value="1"/>
</dbReference>
<keyword evidence="2 8" id="KW-0813">Transport</keyword>
<organism evidence="15 16">
    <name type="scientific">Desulfosalsimonas propionicica</name>
    <dbReference type="NCBI Taxonomy" id="332175"/>
    <lineage>
        <taxon>Bacteria</taxon>
        <taxon>Pseudomonadati</taxon>
        <taxon>Thermodesulfobacteriota</taxon>
        <taxon>Desulfobacteria</taxon>
        <taxon>Desulfobacterales</taxon>
        <taxon>Desulfosalsimonadaceae</taxon>
        <taxon>Desulfosalsimonas</taxon>
    </lineage>
</organism>
<dbReference type="InterPro" id="IPR021731">
    <property type="entry name" value="AMIN_dom"/>
</dbReference>
<feature type="chain" id="PRO_5030651498" evidence="10">
    <location>
        <begin position="31"/>
        <end position="780"/>
    </location>
</feature>
<comment type="subcellular location">
    <subcellularLocation>
        <location evidence="8">Cell outer membrane</location>
    </subcellularLocation>
    <subcellularLocation>
        <location evidence="1">Membrane</location>
    </subcellularLocation>
</comment>
<dbReference type="Gene3D" id="3.30.1370.120">
    <property type="match status" value="1"/>
</dbReference>
<evidence type="ECO:0000256" key="2">
    <source>
        <dbReference type="ARBA" id="ARBA00022448"/>
    </source>
</evidence>
<dbReference type="InterPro" id="IPR004846">
    <property type="entry name" value="T2SS/T3SS_dom"/>
</dbReference>
<dbReference type="PANTHER" id="PTHR30604:SF1">
    <property type="entry name" value="DNA UTILIZATION PROTEIN HOFQ"/>
    <property type="match status" value="1"/>
</dbReference>
<feature type="signal peptide" evidence="10">
    <location>
        <begin position="1"/>
        <end position="30"/>
    </location>
</feature>
<dbReference type="GO" id="GO:0009279">
    <property type="term" value="C:cell outer membrane"/>
    <property type="evidence" value="ECO:0007669"/>
    <property type="project" value="UniProtKB-SubCell"/>
</dbReference>
<dbReference type="InterPro" id="IPR049371">
    <property type="entry name" value="GspD-like_N0"/>
</dbReference>
<name>A0A7W0C650_9BACT</name>
<dbReference type="GO" id="GO:0009306">
    <property type="term" value="P:protein secretion"/>
    <property type="evidence" value="ECO:0007669"/>
    <property type="project" value="InterPro"/>
</dbReference>
<evidence type="ECO:0000313" key="15">
    <source>
        <dbReference type="EMBL" id="MBA2879913.1"/>
    </source>
</evidence>
<keyword evidence="6" id="KW-0998">Cell outer membrane</keyword>
<sequence>MDSCRTKSRIIRRVSLMMGLLLLLAGCATGPSPQQDPEAEQPSGMTTIEQLATVSRPESAEIQIQTSGEVDYTSVKQLEPLGVIFYFPQAQLGDLDRQYQPEDKAIDAVLLSSSEDRRNVRVEVQLTRDMNYTVDKQVAGLTIQFDKKDLPDNPAGSEAASQISDQTRDQDQQPRLPETGYDKRSVPERKTNSDSSKKTAEVYKDIATVKDIHFASGESGASVITIRTSRPVNYDLVRARDQLLKLRLTRSALPDHVDRRPLITTRFDSAVDRVIPYAVPDKKDLVEMLIELREAVPYRVAQEGRELMIHFEASSVGPRPYPVADLPEWQQVLEEVLTEEAIAGAGLSSAAEAARKAEKQVDWLFEKDEYTGEKIALDFYETDIKNVFRILQQVSGKNYAIDPDVQGKVTINMEKPVPWDQVLDLILKQNRLGKVERDEIIRIATLETLRQEEEARRQRIEAYKNRIEQEKAMEPLVTEYIPVSYASAQGEVLPHIEDVLSDRGKANVDNRNNQLIITDTMERIDKAQEVISKIDKVTPQVEIEARIVEINEDFLKDVGTTFSATKASADAGFGGSYLHNIAMNHPSTSTTSGIGFSLSRLSGLTLDAQLNALEEENNVKIVSAPKIVTLDNKKATIKQGFEIPYQTVEDDEVKIEFKEVDLRLDVTPHVTPDQRVSLQIFVTKNEIAELTQEAPALSTNEAVTELLVEDGDTIVIGGIKKDTTTKRKTGFPILKDIPILGWMFKRDVQQSEKSELLIFMTPRIVQLEQRKMTATASDDN</sequence>
<dbReference type="NCBIfam" id="TIGR02515">
    <property type="entry name" value="IV_pilus_PilQ"/>
    <property type="match status" value="1"/>
</dbReference>
<dbReference type="Gene3D" id="3.55.50.30">
    <property type="match status" value="1"/>
</dbReference>
<keyword evidence="5" id="KW-0472">Membrane</keyword>
<dbReference type="Pfam" id="PF03958">
    <property type="entry name" value="Secretin_N"/>
    <property type="match status" value="1"/>
</dbReference>
<evidence type="ECO:0000259" key="13">
    <source>
        <dbReference type="Pfam" id="PF11741"/>
    </source>
</evidence>
<dbReference type="EMBL" id="JACDUS010000001">
    <property type="protein sequence ID" value="MBA2879913.1"/>
    <property type="molecule type" value="Genomic_DNA"/>
</dbReference>
<protein>
    <submittedName>
        <fullName evidence="15">Type IV pilus assembly protein PilQ</fullName>
    </submittedName>
</protein>
<proteinExistence type="inferred from homology"/>
<keyword evidence="3" id="KW-0812">Transmembrane</keyword>
<dbReference type="PRINTS" id="PR00811">
    <property type="entry name" value="BCTERIALGSPD"/>
</dbReference>
<dbReference type="InterPro" id="IPR005644">
    <property type="entry name" value="NolW-like"/>
</dbReference>
<dbReference type="InterPro" id="IPR013355">
    <property type="entry name" value="Pilus_4_PilQ"/>
</dbReference>
<feature type="domain" description="GspD-like N0" evidence="14">
    <location>
        <begin position="377"/>
        <end position="428"/>
    </location>
</feature>
<accession>A0A7W0C650</accession>
<dbReference type="Pfam" id="PF11741">
    <property type="entry name" value="AMIN"/>
    <property type="match status" value="1"/>
</dbReference>
<evidence type="ECO:0000259" key="11">
    <source>
        <dbReference type="Pfam" id="PF00263"/>
    </source>
</evidence>
<keyword evidence="16" id="KW-1185">Reference proteome</keyword>
<dbReference type="RefSeq" id="WP_181549597.1">
    <property type="nucleotide sequence ID" value="NZ_JACDUS010000001.1"/>
</dbReference>
<dbReference type="AlphaFoldDB" id="A0A7W0C650"/>
<feature type="domain" description="NolW-like" evidence="12">
    <location>
        <begin position="478"/>
        <end position="539"/>
    </location>
</feature>
<dbReference type="InterPro" id="IPR038591">
    <property type="entry name" value="NolW-like_sf"/>
</dbReference>